<dbReference type="GO" id="GO:0006508">
    <property type="term" value="P:proteolysis"/>
    <property type="evidence" value="ECO:0007669"/>
    <property type="project" value="UniProtKB-KW"/>
</dbReference>
<dbReference type="GO" id="GO:0008233">
    <property type="term" value="F:peptidase activity"/>
    <property type="evidence" value="ECO:0007669"/>
    <property type="project" value="UniProtKB-KW"/>
</dbReference>
<accession>A0A250IX09</accession>
<dbReference type="GO" id="GO:0009089">
    <property type="term" value="P:lysine biosynthetic process via diaminopimelate"/>
    <property type="evidence" value="ECO:0007669"/>
    <property type="project" value="TreeGrafter"/>
</dbReference>
<reference evidence="4 5" key="1">
    <citation type="submission" date="2017-06" db="EMBL/GenBank/DDBJ databases">
        <title>Sequencing and comparative analysis of myxobacterial genomes.</title>
        <authorList>
            <person name="Rupp O."/>
            <person name="Goesmann A."/>
            <person name="Sogaard-Andersen L."/>
        </authorList>
    </citation>
    <scope>NUCLEOTIDE SEQUENCE [LARGE SCALE GENOMIC DNA]</scope>
    <source>
        <strain evidence="4 5">DSM 52655</strain>
    </source>
</reference>
<proteinExistence type="predicted"/>
<dbReference type="PANTHER" id="PTHR43270:SF8">
    <property type="entry name" value="DI- AND TRIPEPTIDASE DUG2-RELATED"/>
    <property type="match status" value="1"/>
</dbReference>
<name>A0A250IX09_9BACT</name>
<evidence type="ECO:0000256" key="3">
    <source>
        <dbReference type="ARBA" id="ARBA00022801"/>
    </source>
</evidence>
<dbReference type="RefSeq" id="WP_095991831.1">
    <property type="nucleotide sequence ID" value="NZ_CP022098.1"/>
</dbReference>
<dbReference type="KEGG" id="cfus:CYFUS_001214"/>
<dbReference type="InterPro" id="IPR002933">
    <property type="entry name" value="Peptidase_M20"/>
</dbReference>
<dbReference type="GO" id="GO:0009014">
    <property type="term" value="F:succinyl-diaminopimelate desuccinylase activity"/>
    <property type="evidence" value="ECO:0007669"/>
    <property type="project" value="TreeGrafter"/>
</dbReference>
<keyword evidence="2" id="KW-0479">Metal-binding</keyword>
<dbReference type="AlphaFoldDB" id="A0A250IX09"/>
<dbReference type="SUPFAM" id="SSF53187">
    <property type="entry name" value="Zn-dependent exopeptidases"/>
    <property type="match status" value="1"/>
</dbReference>
<gene>
    <name evidence="4" type="ORF">CYFUS_001214</name>
</gene>
<evidence type="ECO:0000313" key="4">
    <source>
        <dbReference type="EMBL" id="ATB35800.1"/>
    </source>
</evidence>
<dbReference type="InterPro" id="IPR051458">
    <property type="entry name" value="Cyt/Met_Dipeptidase"/>
</dbReference>
<sequence length="292" mass="31969">MLPPVLPLPGTRETLEALLSFDTSPHGGAHLDCACWLIERLAALGFSCRLHRPIESAPPLIEAHRPARGLAGHVVLYGHYDVASCHPDAQGWSTPPQVLTEMEGRWFGRGVADNKGPLAARLMALARLESTPAMTWFIQGEEETGSAVASQVLGERIPALHADLWLDETGYHDHEEGTLRLIARQMGPASQRSLPPDMVMQSLLDDLLLLARCWGIGARLEVRGLNKGAVDGGCPFNYCLPVGARYLALGINDSRSHIHGTDESVPLWTFALHAEELRVVFRWVDRMTRGAS</sequence>
<evidence type="ECO:0000256" key="1">
    <source>
        <dbReference type="ARBA" id="ARBA00022670"/>
    </source>
</evidence>
<dbReference type="GO" id="GO:0046872">
    <property type="term" value="F:metal ion binding"/>
    <property type="evidence" value="ECO:0007669"/>
    <property type="project" value="UniProtKB-KW"/>
</dbReference>
<evidence type="ECO:0008006" key="6">
    <source>
        <dbReference type="Google" id="ProtNLM"/>
    </source>
</evidence>
<organism evidence="4 5">
    <name type="scientific">Cystobacter fuscus</name>
    <dbReference type="NCBI Taxonomy" id="43"/>
    <lineage>
        <taxon>Bacteria</taxon>
        <taxon>Pseudomonadati</taxon>
        <taxon>Myxococcota</taxon>
        <taxon>Myxococcia</taxon>
        <taxon>Myxococcales</taxon>
        <taxon>Cystobacterineae</taxon>
        <taxon>Archangiaceae</taxon>
        <taxon>Cystobacter</taxon>
    </lineage>
</organism>
<dbReference type="Proteomes" id="UP000217257">
    <property type="component" value="Chromosome"/>
</dbReference>
<dbReference type="PANTHER" id="PTHR43270">
    <property type="entry name" value="BETA-ALA-HIS DIPEPTIDASE"/>
    <property type="match status" value="1"/>
</dbReference>
<dbReference type="Gene3D" id="3.40.630.10">
    <property type="entry name" value="Zn peptidases"/>
    <property type="match status" value="1"/>
</dbReference>
<keyword evidence="3" id="KW-0378">Hydrolase</keyword>
<evidence type="ECO:0000256" key="2">
    <source>
        <dbReference type="ARBA" id="ARBA00022723"/>
    </source>
</evidence>
<evidence type="ECO:0000313" key="5">
    <source>
        <dbReference type="Proteomes" id="UP000217257"/>
    </source>
</evidence>
<keyword evidence="1" id="KW-0645">Protease</keyword>
<dbReference type="Pfam" id="PF01546">
    <property type="entry name" value="Peptidase_M20"/>
    <property type="match status" value="1"/>
</dbReference>
<dbReference type="GO" id="GO:0005829">
    <property type="term" value="C:cytosol"/>
    <property type="evidence" value="ECO:0007669"/>
    <property type="project" value="TreeGrafter"/>
</dbReference>
<protein>
    <recommendedName>
        <fullName evidence="6">Peptidase M20</fullName>
    </recommendedName>
</protein>
<dbReference type="EMBL" id="CP022098">
    <property type="protein sequence ID" value="ATB35800.1"/>
    <property type="molecule type" value="Genomic_DNA"/>
</dbReference>